<organismHost>
    <name type="scientific">Paramecium bursaria</name>
    <dbReference type="NCBI Taxonomy" id="74790"/>
</organismHost>
<dbReference type="PANTHER" id="PTHR46680">
    <property type="entry name" value="NF-KAPPA-B INHIBITOR ALPHA"/>
    <property type="match status" value="1"/>
</dbReference>
<sequence length="549" mass="63614">MTDNLTELLADICENYTSDKFELVQCLITNGADVNRGFGYPSKSILFRVCEEYTPDKLGLVKCLITNGANVNREFGYSHKSILNTVCKHYTPDKFELVQCLIENGAIVNNKKMFKNVILNFSNKKKKLLEFLIDNNYTDLSYYMTDNSWENPNVRHSLLNALQVIFPKCPDFIEVPFLITEIIKQTQDENLAIASWQKLVIKRLHSMSHIFQYENDNAFKYIFSNINLTRFLFSIIDISTLSQHHSRNFYHAIRSSFDGMSHDVILFFVDIGVDLNIKDETGYTLLHVAVNRFDAELLDVLCYHINDINAVSIYDRTAWDLARPYLRDRYDSDTEDEEEFYEKYITPELKKFADYSRVFMKHGADPFMAYTNNDEENEDLMMSKLAILYIREMSDIVEYCYKNVDINRVLYDGNTIVHEAARRDNPQLLEYLLHVGARTDLKNKHGNLPLHIATSRKFPECVKILLNARDICVPSGDDGTIFCDFVHPYLARNVMSTAYCSDPSLLVLSQCVVACSFSERKRIRKILMILNRTPIPKTLFAHIVAHSFD</sequence>
<dbReference type="InterPro" id="IPR016024">
    <property type="entry name" value="ARM-type_fold"/>
</dbReference>
<dbReference type="PANTHER" id="PTHR46680:SF3">
    <property type="entry name" value="NF-KAPPA-B INHIBITOR CACTUS"/>
    <property type="match status" value="1"/>
</dbReference>
<evidence type="ECO:0000256" key="2">
    <source>
        <dbReference type="ARBA" id="ARBA00023043"/>
    </source>
</evidence>
<accession>A7J687</accession>
<evidence type="ECO:0000313" key="4">
    <source>
        <dbReference type="Proteomes" id="UP000204095"/>
    </source>
</evidence>
<dbReference type="OrthoDB" id="962at10501"/>
<dbReference type="RefSeq" id="YP_001425665.1">
    <property type="nucleotide sequence ID" value="NC_008603.1"/>
</dbReference>
<name>A7J687_PBCVF</name>
<dbReference type="Proteomes" id="UP000204095">
    <property type="component" value="Segment"/>
</dbReference>
<dbReference type="PROSITE" id="PS50088">
    <property type="entry name" value="ANK_REPEAT"/>
    <property type="match status" value="1"/>
</dbReference>
<gene>
    <name evidence="3" type="primary">N033L</name>
    <name evidence="3" type="ORF">FR483_N033L</name>
</gene>
<dbReference type="SUPFAM" id="SSF48371">
    <property type="entry name" value="ARM repeat"/>
    <property type="match status" value="1"/>
</dbReference>
<evidence type="ECO:0000256" key="1">
    <source>
        <dbReference type="ARBA" id="ARBA00022737"/>
    </source>
</evidence>
<dbReference type="SUPFAM" id="SSF48403">
    <property type="entry name" value="Ankyrin repeat"/>
    <property type="match status" value="1"/>
</dbReference>
<dbReference type="EMBL" id="DQ890022">
    <property type="protein sequence ID" value="ABT15318.1"/>
    <property type="molecule type" value="Genomic_DNA"/>
</dbReference>
<evidence type="ECO:0000313" key="3">
    <source>
        <dbReference type="EMBL" id="ABT15318.1"/>
    </source>
</evidence>
<keyword evidence="2" id="KW-0040">ANK repeat</keyword>
<dbReference type="GO" id="GO:0051059">
    <property type="term" value="F:NF-kappaB binding"/>
    <property type="evidence" value="ECO:0007669"/>
    <property type="project" value="TreeGrafter"/>
</dbReference>
<dbReference type="Pfam" id="PF12796">
    <property type="entry name" value="Ank_2"/>
    <property type="match status" value="1"/>
</dbReference>
<dbReference type="PROSITE" id="PS50297">
    <property type="entry name" value="ANK_REP_REGION"/>
    <property type="match status" value="1"/>
</dbReference>
<dbReference type="InterPro" id="IPR051070">
    <property type="entry name" value="NF-kappa-B_inhibitor"/>
</dbReference>
<dbReference type="InterPro" id="IPR036770">
    <property type="entry name" value="Ankyrin_rpt-contain_sf"/>
</dbReference>
<dbReference type="GeneID" id="5364581"/>
<protein>
    <submittedName>
        <fullName evidence="3">Uncharacterized protein N033L</fullName>
    </submittedName>
</protein>
<reference evidence="3 4" key="1">
    <citation type="journal article" date="2007" name="Virology">
        <title>Sequence and annotation of the 314-kb MT325 and the 321-kb FR483 viruses that infect Chlorella Pbi.</title>
        <authorList>
            <person name="Fitzgerald L.A."/>
            <person name="Graves M.V."/>
            <person name="Li X."/>
            <person name="Feldblyum T."/>
            <person name="Hartigan J."/>
            <person name="Van Etten J.L."/>
        </authorList>
    </citation>
    <scope>NUCLEOTIDE SEQUENCE [LARGE SCALE GENOMIC DNA]</scope>
    <source>
        <strain evidence="3 4">FR483</strain>
    </source>
</reference>
<dbReference type="GO" id="GO:0071356">
    <property type="term" value="P:cellular response to tumor necrosis factor"/>
    <property type="evidence" value="ECO:0007669"/>
    <property type="project" value="TreeGrafter"/>
</dbReference>
<organism evidence="3 4">
    <name type="scientific">Paramecium bursaria Chlorella virus FR483</name>
    <name type="common">PBCV-FR483</name>
    <dbReference type="NCBI Taxonomy" id="399781"/>
    <lineage>
        <taxon>Viruses</taxon>
        <taxon>Varidnaviria</taxon>
        <taxon>Bamfordvirae</taxon>
        <taxon>Nucleocytoviricota</taxon>
        <taxon>Megaviricetes</taxon>
        <taxon>Algavirales</taxon>
        <taxon>Phycodnaviridae</taxon>
        <taxon>Chlorovirus</taxon>
        <taxon>Chlorovirus conductrix</taxon>
        <taxon>Paramecium bursaria Chlorella virus A1</taxon>
    </lineage>
</organism>
<dbReference type="KEGG" id="vg:5364581"/>
<proteinExistence type="predicted"/>
<dbReference type="Gene3D" id="1.25.40.20">
    <property type="entry name" value="Ankyrin repeat-containing domain"/>
    <property type="match status" value="3"/>
</dbReference>
<dbReference type="InterPro" id="IPR002110">
    <property type="entry name" value="Ankyrin_rpt"/>
</dbReference>
<keyword evidence="1" id="KW-0677">Repeat</keyword>
<dbReference type="SMART" id="SM00248">
    <property type="entry name" value="ANK"/>
    <property type="match status" value="7"/>
</dbReference>